<name>A0ACC0ZNG8_9ROSI</name>
<sequence length="499" mass="54436">MAETSNDRDVESDQQSFSKPTEVLPDVHNTGAKVERAGDAYRVYAGLVDRPSRGEIWVWYLYGLCSYFVLTTLLPVIFPLIIGYIVKPQEPGQGWTKTRKGFVCGLDQMDVYERLIQRSISVSNMNFSPLEWTSISWFIGLVLATPFVGLISSHLDHGQNQQLVAAAATAIGALFCLPVGFFRTVWIFPLYIAPIVAAYIIAAASHTRHFGLLVRGFTGPTLQPSQFPHRRGVSGWFSLYATAAGCLGSAIISAFGYHMIKSKEIVTSLWVVSIFSGLIWLIGLSHVISIRPGTTPSSLVPKTLFSHLVQLSSRHWKSDCVYFIFPSISLPLLQPLQQVIKANAVKMQVLGFLLALITSGVGYCFRNHNWENQHILLFAAIQSTSTGLLHAFGRVLLLDCSPGGKEGAFSIWLSWVKAIGTCAGFAVASAVPGDIHTCFRVTFCAAVIGILVLIFGNISDFGGAKAAGLLREDSERGSPVSGLDTSIIIKEAVPDQEHK</sequence>
<proteinExistence type="predicted"/>
<organism evidence="1 2">
    <name type="scientific">Pistacia integerrima</name>
    <dbReference type="NCBI Taxonomy" id="434235"/>
    <lineage>
        <taxon>Eukaryota</taxon>
        <taxon>Viridiplantae</taxon>
        <taxon>Streptophyta</taxon>
        <taxon>Embryophyta</taxon>
        <taxon>Tracheophyta</taxon>
        <taxon>Spermatophyta</taxon>
        <taxon>Magnoliopsida</taxon>
        <taxon>eudicotyledons</taxon>
        <taxon>Gunneridae</taxon>
        <taxon>Pentapetalae</taxon>
        <taxon>rosids</taxon>
        <taxon>malvids</taxon>
        <taxon>Sapindales</taxon>
        <taxon>Anacardiaceae</taxon>
        <taxon>Pistacia</taxon>
    </lineage>
</organism>
<dbReference type="Proteomes" id="UP001163603">
    <property type="component" value="Chromosome 1"/>
</dbReference>
<keyword evidence="2" id="KW-1185">Reference proteome</keyword>
<evidence type="ECO:0000313" key="2">
    <source>
        <dbReference type="Proteomes" id="UP001163603"/>
    </source>
</evidence>
<protein>
    <submittedName>
        <fullName evidence="1">Uncharacterized protein</fullName>
    </submittedName>
</protein>
<comment type="caution">
    <text evidence="1">The sequence shown here is derived from an EMBL/GenBank/DDBJ whole genome shotgun (WGS) entry which is preliminary data.</text>
</comment>
<reference evidence="2" key="1">
    <citation type="journal article" date="2023" name="G3 (Bethesda)">
        <title>Genome assembly and association tests identify interacting loci associated with vigor, precocity, and sex in interspecific pistachio rootstocks.</title>
        <authorList>
            <person name="Palmer W."/>
            <person name="Jacygrad E."/>
            <person name="Sagayaradj S."/>
            <person name="Cavanaugh K."/>
            <person name="Han R."/>
            <person name="Bertier L."/>
            <person name="Beede B."/>
            <person name="Kafkas S."/>
            <person name="Golino D."/>
            <person name="Preece J."/>
            <person name="Michelmore R."/>
        </authorList>
    </citation>
    <scope>NUCLEOTIDE SEQUENCE [LARGE SCALE GENOMIC DNA]</scope>
</reference>
<evidence type="ECO:0000313" key="1">
    <source>
        <dbReference type="EMBL" id="KAJ0054338.1"/>
    </source>
</evidence>
<accession>A0ACC0ZNG8</accession>
<gene>
    <name evidence="1" type="ORF">Pint_03545</name>
</gene>
<dbReference type="EMBL" id="CM047736">
    <property type="protein sequence ID" value="KAJ0054338.1"/>
    <property type="molecule type" value="Genomic_DNA"/>
</dbReference>